<dbReference type="Pfam" id="PF09296">
    <property type="entry name" value="NUDIX-like"/>
    <property type="match status" value="1"/>
</dbReference>
<dbReference type="CDD" id="cd03429">
    <property type="entry name" value="NUDIX_NADH_pyrophosphatase_Nudt13"/>
    <property type="match status" value="1"/>
</dbReference>
<dbReference type="EMBL" id="VCYH01000007">
    <property type="protein sequence ID" value="MDN7025333.1"/>
    <property type="molecule type" value="Genomic_DNA"/>
</dbReference>
<dbReference type="SUPFAM" id="SSF55811">
    <property type="entry name" value="Nudix"/>
    <property type="match status" value="2"/>
</dbReference>
<dbReference type="Proteomes" id="UP001168338">
    <property type="component" value="Unassembled WGS sequence"/>
</dbReference>
<evidence type="ECO:0000256" key="8">
    <source>
        <dbReference type="ARBA" id="ARBA00023027"/>
    </source>
</evidence>
<dbReference type="Pfam" id="PF09297">
    <property type="entry name" value="Zn_ribbon_NUD"/>
    <property type="match status" value="1"/>
</dbReference>
<dbReference type="InterPro" id="IPR000086">
    <property type="entry name" value="NUDIX_hydrolase_dom"/>
</dbReference>
<dbReference type="InterPro" id="IPR015797">
    <property type="entry name" value="NUDIX_hydrolase-like_dom_sf"/>
</dbReference>
<keyword evidence="12" id="KW-1185">Reference proteome</keyword>
<evidence type="ECO:0000256" key="4">
    <source>
        <dbReference type="ARBA" id="ARBA00012381"/>
    </source>
</evidence>
<protein>
    <recommendedName>
        <fullName evidence="4">NAD(+) diphosphatase</fullName>
        <ecNumber evidence="4">3.6.1.22</ecNumber>
    </recommendedName>
</protein>
<keyword evidence="8" id="KW-0520">NAD</keyword>
<dbReference type="GO" id="GO:0016787">
    <property type="term" value="F:hydrolase activity"/>
    <property type="evidence" value="ECO:0007669"/>
    <property type="project" value="UniProtKB-KW"/>
</dbReference>
<feature type="domain" description="Nudix hydrolase" evidence="10">
    <location>
        <begin position="155"/>
        <end position="280"/>
    </location>
</feature>
<dbReference type="InterPro" id="IPR020084">
    <property type="entry name" value="NUDIX_hydrolase_CS"/>
</dbReference>
<evidence type="ECO:0000256" key="2">
    <source>
        <dbReference type="ARBA" id="ARBA00001947"/>
    </source>
</evidence>
<dbReference type="PROSITE" id="PS00893">
    <property type="entry name" value="NUDIX_BOX"/>
    <property type="match status" value="1"/>
</dbReference>
<dbReference type="EC" id="3.6.1.22" evidence="4"/>
<keyword evidence="5" id="KW-0479">Metal-binding</keyword>
<dbReference type="InterPro" id="IPR015375">
    <property type="entry name" value="NADH_PPase-like_N"/>
</dbReference>
<evidence type="ECO:0000256" key="7">
    <source>
        <dbReference type="ARBA" id="ARBA00022842"/>
    </source>
</evidence>
<dbReference type="PANTHER" id="PTHR42904">
    <property type="entry name" value="NUDIX HYDROLASE, NUDC SUBFAMILY"/>
    <property type="match status" value="1"/>
</dbReference>
<evidence type="ECO:0000256" key="3">
    <source>
        <dbReference type="ARBA" id="ARBA00009595"/>
    </source>
</evidence>
<evidence type="ECO:0000313" key="12">
    <source>
        <dbReference type="Proteomes" id="UP001168338"/>
    </source>
</evidence>
<name>A0ABT8MBM1_9EURY</name>
<evidence type="ECO:0000256" key="1">
    <source>
        <dbReference type="ARBA" id="ARBA00001946"/>
    </source>
</evidence>
<dbReference type="InterPro" id="IPR015376">
    <property type="entry name" value="Znr_NADH_PPase"/>
</dbReference>
<proteinExistence type="inferred from homology"/>
<keyword evidence="6 11" id="KW-0378">Hydrolase</keyword>
<reference evidence="11" key="1">
    <citation type="submission" date="2019-05" db="EMBL/GenBank/DDBJ databases">
        <title>Methanoculleus sp. FWC-SCC1, a methanogenic archaeon isolated from deep marine cold seep.</title>
        <authorList>
            <person name="Chen Y.-W."/>
            <person name="Chen S.-C."/>
            <person name="Teng N.-H."/>
            <person name="Lai M.-C."/>
        </authorList>
    </citation>
    <scope>NUCLEOTIDE SEQUENCE</scope>
    <source>
        <strain evidence="11">FWC-SCC1</strain>
    </source>
</reference>
<evidence type="ECO:0000259" key="10">
    <source>
        <dbReference type="PROSITE" id="PS51462"/>
    </source>
</evidence>
<dbReference type="PANTHER" id="PTHR42904:SF6">
    <property type="entry name" value="NAD-CAPPED RNA HYDROLASE NUDT12"/>
    <property type="match status" value="1"/>
</dbReference>
<gene>
    <name evidence="11" type="primary">nudC</name>
    <name evidence="11" type="ORF">FGU65_10580</name>
</gene>
<evidence type="ECO:0000256" key="5">
    <source>
        <dbReference type="ARBA" id="ARBA00022723"/>
    </source>
</evidence>
<evidence type="ECO:0000313" key="11">
    <source>
        <dbReference type="EMBL" id="MDN7025333.1"/>
    </source>
</evidence>
<dbReference type="Pfam" id="PF00293">
    <property type="entry name" value="NUDIX"/>
    <property type="match status" value="1"/>
</dbReference>
<dbReference type="NCBIfam" id="NF001299">
    <property type="entry name" value="PRK00241.1"/>
    <property type="match status" value="1"/>
</dbReference>
<sequence>MYPDTYVHTGTFSADTLTARYPEPVFPPDGEALFVPVRGSGICVVRGACPQAFLQTVPAGCRVERTVYLGHRGSAPCYAVAIAAESPLPEGMDACGVRDLYGRIPEDDLAVAALAVRIVDYDRTTQYCGQCGAKMRPLMTERAKFCPACNRTVYPRLSPAVIVLVSDGERVLLARSPRFPPGMYSVIAGFVEPGENLEHAVRREVREEVGVSIQNIRYFGSEPWPFPDSLMIGFTAEYAGGDLVVDTSEIEAAEWFDRETLPPLPSTMSISRALLDRWLDGEGRCLRQ</sequence>
<organism evidence="11 12">
    <name type="scientific">Methanoculleus frigidifontis</name>
    <dbReference type="NCBI Taxonomy" id="2584085"/>
    <lineage>
        <taxon>Archaea</taxon>
        <taxon>Methanobacteriati</taxon>
        <taxon>Methanobacteriota</taxon>
        <taxon>Stenosarchaea group</taxon>
        <taxon>Methanomicrobia</taxon>
        <taxon>Methanomicrobiales</taxon>
        <taxon>Methanomicrobiaceae</taxon>
        <taxon>Methanoculleus</taxon>
    </lineage>
</organism>
<comment type="cofactor">
    <cofactor evidence="1">
        <name>Mg(2+)</name>
        <dbReference type="ChEBI" id="CHEBI:18420"/>
    </cofactor>
</comment>
<keyword evidence="7" id="KW-0460">Magnesium</keyword>
<dbReference type="InterPro" id="IPR049734">
    <property type="entry name" value="NudC-like_C"/>
</dbReference>
<evidence type="ECO:0000256" key="6">
    <source>
        <dbReference type="ARBA" id="ARBA00022801"/>
    </source>
</evidence>
<accession>A0ABT8MBM1</accession>
<evidence type="ECO:0000256" key="9">
    <source>
        <dbReference type="ARBA" id="ARBA00023679"/>
    </source>
</evidence>
<dbReference type="PROSITE" id="PS51462">
    <property type="entry name" value="NUDIX"/>
    <property type="match status" value="1"/>
</dbReference>
<comment type="cofactor">
    <cofactor evidence="2">
        <name>Zn(2+)</name>
        <dbReference type="ChEBI" id="CHEBI:29105"/>
    </cofactor>
</comment>
<comment type="caution">
    <text evidence="11">The sequence shown here is derived from an EMBL/GenBank/DDBJ whole genome shotgun (WGS) entry which is preliminary data.</text>
</comment>
<comment type="catalytic activity">
    <reaction evidence="9">
        <text>a 5'-end NAD(+)-phospho-ribonucleoside in mRNA + H2O = a 5'-end phospho-adenosine-phospho-ribonucleoside in mRNA + beta-nicotinamide D-ribonucleotide + 2 H(+)</text>
        <dbReference type="Rhea" id="RHEA:60876"/>
        <dbReference type="Rhea" id="RHEA-COMP:15698"/>
        <dbReference type="Rhea" id="RHEA-COMP:15719"/>
        <dbReference type="ChEBI" id="CHEBI:14649"/>
        <dbReference type="ChEBI" id="CHEBI:15377"/>
        <dbReference type="ChEBI" id="CHEBI:15378"/>
        <dbReference type="ChEBI" id="CHEBI:144029"/>
        <dbReference type="ChEBI" id="CHEBI:144051"/>
    </reaction>
    <physiologicalReaction direction="left-to-right" evidence="9">
        <dbReference type="Rhea" id="RHEA:60877"/>
    </physiologicalReaction>
</comment>
<dbReference type="Gene3D" id="3.90.79.10">
    <property type="entry name" value="Nucleoside Triphosphate Pyrophosphohydrolase"/>
    <property type="match status" value="1"/>
</dbReference>
<dbReference type="InterPro" id="IPR050241">
    <property type="entry name" value="NAD-cap_RNA_hydrolase_NudC"/>
</dbReference>
<comment type="similarity">
    <text evidence="3">Belongs to the Nudix hydrolase family. NudC subfamily.</text>
</comment>
<dbReference type="Gene3D" id="3.90.79.20">
    <property type="match status" value="1"/>
</dbReference>